<evidence type="ECO:0008006" key="3">
    <source>
        <dbReference type="Google" id="ProtNLM"/>
    </source>
</evidence>
<organism evidence="1 2">
    <name type="scientific">Tanacetum coccineum</name>
    <dbReference type="NCBI Taxonomy" id="301880"/>
    <lineage>
        <taxon>Eukaryota</taxon>
        <taxon>Viridiplantae</taxon>
        <taxon>Streptophyta</taxon>
        <taxon>Embryophyta</taxon>
        <taxon>Tracheophyta</taxon>
        <taxon>Spermatophyta</taxon>
        <taxon>Magnoliopsida</taxon>
        <taxon>eudicotyledons</taxon>
        <taxon>Gunneridae</taxon>
        <taxon>Pentapetalae</taxon>
        <taxon>asterids</taxon>
        <taxon>campanulids</taxon>
        <taxon>Asterales</taxon>
        <taxon>Asteraceae</taxon>
        <taxon>Asteroideae</taxon>
        <taxon>Anthemideae</taxon>
        <taxon>Anthemidinae</taxon>
        <taxon>Tanacetum</taxon>
    </lineage>
</organism>
<proteinExistence type="predicted"/>
<comment type="caution">
    <text evidence="1">The sequence shown here is derived from an EMBL/GenBank/DDBJ whole genome shotgun (WGS) entry which is preliminary data.</text>
</comment>
<evidence type="ECO:0000313" key="1">
    <source>
        <dbReference type="EMBL" id="GJT89421.1"/>
    </source>
</evidence>
<keyword evidence="2" id="KW-1185">Reference proteome</keyword>
<accession>A0ABQ5HNF8</accession>
<protein>
    <recommendedName>
        <fullName evidence="3">Reverse transcriptase domain, Reverse transcriptase zinc-binding domain protein</fullName>
    </recommendedName>
</protein>
<evidence type="ECO:0000313" key="2">
    <source>
        <dbReference type="Proteomes" id="UP001151760"/>
    </source>
</evidence>
<reference evidence="1" key="1">
    <citation type="journal article" date="2022" name="Int. J. Mol. Sci.">
        <title>Draft Genome of Tanacetum Coccineum: Genomic Comparison of Closely Related Tanacetum-Family Plants.</title>
        <authorList>
            <person name="Yamashiro T."/>
            <person name="Shiraishi A."/>
            <person name="Nakayama K."/>
            <person name="Satake H."/>
        </authorList>
    </citation>
    <scope>NUCLEOTIDE SEQUENCE</scope>
</reference>
<dbReference type="EMBL" id="BQNB010019822">
    <property type="protein sequence ID" value="GJT89421.1"/>
    <property type="molecule type" value="Genomic_DNA"/>
</dbReference>
<name>A0ABQ5HNF8_9ASTR</name>
<gene>
    <name evidence="1" type="ORF">Tco_1071138</name>
</gene>
<reference evidence="1" key="2">
    <citation type="submission" date="2022-01" db="EMBL/GenBank/DDBJ databases">
        <authorList>
            <person name="Yamashiro T."/>
            <person name="Shiraishi A."/>
            <person name="Satake H."/>
            <person name="Nakayama K."/>
        </authorList>
    </citation>
    <scope>NUCLEOTIDE SEQUENCE</scope>
</reference>
<sequence length="153" mass="18279">MSWEWRKILQKTLDDTDKEFFVASVWDAIRPRETKDSRYTETMRLWDHVKIYDGVPTNVASLDSIVTHLIPIFRKRSARTVIAKLMFAASCYFIWQEKNYMLFKNQKRSQDQIIDVIKSNVRLKFLTCKFKRMNNVKALLHLWKLSDSLIQTS</sequence>
<dbReference type="Proteomes" id="UP001151760">
    <property type="component" value="Unassembled WGS sequence"/>
</dbReference>